<dbReference type="GO" id="GO:0005524">
    <property type="term" value="F:ATP binding"/>
    <property type="evidence" value="ECO:0007669"/>
    <property type="project" value="UniProtKB-KW"/>
</dbReference>
<dbReference type="Pfam" id="PF07973">
    <property type="entry name" value="tRNA_SAD"/>
    <property type="match status" value="1"/>
</dbReference>
<protein>
    <recommendedName>
        <fullName evidence="12">Threonine--tRNA ligase, cytoplasmic</fullName>
        <ecNumber evidence="3">6.1.1.3</ecNumber>
    </recommendedName>
    <alternativeName>
        <fullName evidence="10">Threonyl-tRNA synthetase</fullName>
    </alternativeName>
</protein>
<feature type="domain" description="TGS" evidence="15">
    <location>
        <begin position="83"/>
        <end position="145"/>
    </location>
</feature>
<dbReference type="GO" id="GO:0006435">
    <property type="term" value="P:threonyl-tRNA aminoacylation"/>
    <property type="evidence" value="ECO:0007669"/>
    <property type="project" value="EnsemblFungi"/>
</dbReference>
<dbReference type="Gene3D" id="3.10.20.30">
    <property type="match status" value="1"/>
</dbReference>
<dbReference type="PANTHER" id="PTHR11451:SF46">
    <property type="entry name" value="THREONINE--TRNA LIGASE"/>
    <property type="match status" value="1"/>
</dbReference>
<evidence type="ECO:0000259" key="15">
    <source>
        <dbReference type="PROSITE" id="PS51880"/>
    </source>
</evidence>
<keyword evidence="17" id="KW-1185">Reference proteome</keyword>
<dbReference type="SUPFAM" id="SSF55681">
    <property type="entry name" value="Class II aaRS and biotin synthetases"/>
    <property type="match status" value="1"/>
</dbReference>
<dbReference type="Pfam" id="PF00587">
    <property type="entry name" value="tRNA-synt_2b"/>
    <property type="match status" value="1"/>
</dbReference>
<evidence type="ECO:0000256" key="5">
    <source>
        <dbReference type="ARBA" id="ARBA00022598"/>
    </source>
</evidence>
<dbReference type="NCBIfam" id="TIGR00418">
    <property type="entry name" value="thrS"/>
    <property type="match status" value="1"/>
</dbReference>
<dbReference type="Pfam" id="PF03129">
    <property type="entry name" value="HGTP_anticodon"/>
    <property type="match status" value="1"/>
</dbReference>
<dbReference type="OrthoDB" id="5423599at2759"/>
<evidence type="ECO:0000313" key="16">
    <source>
        <dbReference type="EMBL" id="ODV76741.1"/>
    </source>
</evidence>
<dbReference type="InterPro" id="IPR002320">
    <property type="entry name" value="Thr-tRNA-ligase_IIa"/>
</dbReference>
<feature type="region of interest" description="Disordered" evidence="13">
    <location>
        <begin position="1"/>
        <end position="53"/>
    </location>
</feature>
<dbReference type="STRING" id="984487.A0A1E4SB68"/>
<dbReference type="InterPro" id="IPR006195">
    <property type="entry name" value="aa-tRNA-synth_II"/>
</dbReference>
<comment type="similarity">
    <text evidence="2">Belongs to the class-II aminoacyl-tRNA synthetase family.</text>
</comment>
<evidence type="ECO:0000256" key="8">
    <source>
        <dbReference type="ARBA" id="ARBA00022917"/>
    </source>
</evidence>
<evidence type="ECO:0000256" key="3">
    <source>
        <dbReference type="ARBA" id="ARBA00013163"/>
    </source>
</evidence>
<reference evidence="17" key="1">
    <citation type="submission" date="2016-05" db="EMBL/GenBank/DDBJ databases">
        <title>Comparative genomics of biotechnologically important yeasts.</title>
        <authorList>
            <consortium name="DOE Joint Genome Institute"/>
            <person name="Riley R."/>
            <person name="Haridas S."/>
            <person name="Wolfe K.H."/>
            <person name="Lopes M.R."/>
            <person name="Hittinger C.T."/>
            <person name="Goker M."/>
            <person name="Salamov A."/>
            <person name="Wisecaver J."/>
            <person name="Long T.M."/>
            <person name="Aerts A.L."/>
            <person name="Barry K."/>
            <person name="Choi C."/>
            <person name="Clum A."/>
            <person name="Coughlan A.Y."/>
            <person name="Deshpande S."/>
            <person name="Douglass A.P."/>
            <person name="Hanson S.J."/>
            <person name="Klenk H.-P."/>
            <person name="Labutti K."/>
            <person name="Lapidus A."/>
            <person name="Lindquist E."/>
            <person name="Lipzen A."/>
            <person name="Meier-Kolthoff J.P."/>
            <person name="Ohm R.A."/>
            <person name="Otillar R.P."/>
            <person name="Pangilinan J."/>
            <person name="Peng Y."/>
            <person name="Rokas A."/>
            <person name="Rosa C.A."/>
            <person name="Scheuner C."/>
            <person name="Sibirny A.A."/>
            <person name="Slot J.C."/>
            <person name="Stielow J.B."/>
            <person name="Sun H."/>
            <person name="Kurtzman C.P."/>
            <person name="Blackwell M."/>
            <person name="Grigoriev I.V."/>
            <person name="Jeffries T.W."/>
        </authorList>
    </citation>
    <scope>NUCLEOTIDE SEQUENCE [LARGE SCALE GENOMIC DNA]</scope>
    <source>
        <strain evidence="17">NRRL Y-17324</strain>
    </source>
</reference>
<feature type="compositionally biased region" description="Basic and acidic residues" evidence="13">
    <location>
        <begin position="7"/>
        <end position="22"/>
    </location>
</feature>
<dbReference type="Proteomes" id="UP000094285">
    <property type="component" value="Unassembled WGS sequence"/>
</dbReference>
<dbReference type="CDD" id="cd01667">
    <property type="entry name" value="TGS_ThrRS"/>
    <property type="match status" value="1"/>
</dbReference>
<gene>
    <name evidence="16" type="ORF">CANTADRAFT_24015</name>
</gene>
<dbReference type="InterPro" id="IPR002314">
    <property type="entry name" value="aa-tRNA-synt_IIb"/>
</dbReference>
<dbReference type="FunFam" id="3.10.20.30:FF:000006">
    <property type="entry name" value="Threonine--tRNA ligase, cytoplasmic"/>
    <property type="match status" value="1"/>
</dbReference>
<proteinExistence type="inferred from homology"/>
<dbReference type="SUPFAM" id="SSF52954">
    <property type="entry name" value="Class II aaRS ABD-related"/>
    <property type="match status" value="1"/>
</dbReference>
<dbReference type="Gene3D" id="3.40.50.800">
    <property type="entry name" value="Anticodon-binding domain"/>
    <property type="match status" value="1"/>
</dbReference>
<dbReference type="GO" id="GO:1990825">
    <property type="term" value="F:sequence-specific mRNA binding"/>
    <property type="evidence" value="ECO:0007669"/>
    <property type="project" value="EnsemblFungi"/>
</dbReference>
<dbReference type="InterPro" id="IPR012947">
    <property type="entry name" value="tRNA_SAD"/>
</dbReference>
<dbReference type="InterPro" id="IPR045864">
    <property type="entry name" value="aa-tRNA-synth_II/BPL/LPL"/>
</dbReference>
<dbReference type="RefSeq" id="XP_020061863.1">
    <property type="nucleotide sequence ID" value="XM_020207033.1"/>
</dbReference>
<dbReference type="FunFam" id="3.30.980.10:FF:000005">
    <property type="entry name" value="Threonyl-tRNA synthetase, mitochondrial"/>
    <property type="match status" value="1"/>
</dbReference>
<keyword evidence="6" id="KW-0547">Nucleotide-binding</keyword>
<feature type="domain" description="Aminoacyl-transfer RNA synthetases class-II family profile" evidence="14">
    <location>
        <begin position="315"/>
        <end position="623"/>
    </location>
</feature>
<evidence type="ECO:0000256" key="4">
    <source>
        <dbReference type="ARBA" id="ARBA00022490"/>
    </source>
</evidence>
<dbReference type="FunFam" id="3.40.50.800:FF:000003">
    <property type="entry name" value="Threonine--tRNA ligase 2, cytoplasmic"/>
    <property type="match status" value="1"/>
</dbReference>
<keyword evidence="4" id="KW-0963">Cytoplasm</keyword>
<dbReference type="PROSITE" id="PS50862">
    <property type="entry name" value="AA_TRNA_LIGASE_II"/>
    <property type="match status" value="1"/>
</dbReference>
<evidence type="ECO:0000256" key="9">
    <source>
        <dbReference type="ARBA" id="ARBA00023146"/>
    </source>
</evidence>
<dbReference type="SUPFAM" id="SSF81271">
    <property type="entry name" value="TGS-like"/>
    <property type="match status" value="1"/>
</dbReference>
<dbReference type="PANTHER" id="PTHR11451">
    <property type="entry name" value="THREONINE-TRNA LIGASE"/>
    <property type="match status" value="1"/>
</dbReference>
<evidence type="ECO:0000256" key="12">
    <source>
        <dbReference type="ARBA" id="ARBA00073157"/>
    </source>
</evidence>
<dbReference type="GeneID" id="30981170"/>
<dbReference type="InterPro" id="IPR033728">
    <property type="entry name" value="ThrRS_core"/>
</dbReference>
<dbReference type="InterPro" id="IPR004154">
    <property type="entry name" value="Anticodon-bd"/>
</dbReference>
<dbReference type="Gene3D" id="3.30.930.10">
    <property type="entry name" value="Bira Bifunctional Protein, Domain 2"/>
    <property type="match status" value="1"/>
</dbReference>
<dbReference type="InterPro" id="IPR036621">
    <property type="entry name" value="Anticodon-bd_dom_sf"/>
</dbReference>
<evidence type="ECO:0000256" key="6">
    <source>
        <dbReference type="ARBA" id="ARBA00022741"/>
    </source>
</evidence>
<dbReference type="PROSITE" id="PS51880">
    <property type="entry name" value="TGS"/>
    <property type="match status" value="1"/>
</dbReference>
<keyword evidence="9 16" id="KW-0030">Aminoacyl-tRNA synthetase</keyword>
<evidence type="ECO:0000256" key="2">
    <source>
        <dbReference type="ARBA" id="ARBA00008226"/>
    </source>
</evidence>
<dbReference type="AlphaFoldDB" id="A0A1E4SB68"/>
<evidence type="ECO:0000256" key="1">
    <source>
        <dbReference type="ARBA" id="ARBA00004496"/>
    </source>
</evidence>
<comment type="subcellular location">
    <subcellularLocation>
        <location evidence="1">Cytoplasm</location>
    </subcellularLocation>
</comment>
<dbReference type="SUPFAM" id="SSF55186">
    <property type="entry name" value="ThrRS/AlaRS common domain"/>
    <property type="match status" value="1"/>
</dbReference>
<dbReference type="PRINTS" id="PR01047">
    <property type="entry name" value="TRNASYNTHTHR"/>
</dbReference>
<dbReference type="EMBL" id="KV453917">
    <property type="protein sequence ID" value="ODV76741.1"/>
    <property type="molecule type" value="Genomic_DNA"/>
</dbReference>
<comment type="catalytic activity">
    <reaction evidence="11">
        <text>tRNA(Thr) + L-threonine + ATP = L-threonyl-tRNA(Thr) + AMP + diphosphate + H(+)</text>
        <dbReference type="Rhea" id="RHEA:24624"/>
        <dbReference type="Rhea" id="RHEA-COMP:9670"/>
        <dbReference type="Rhea" id="RHEA-COMP:9704"/>
        <dbReference type="ChEBI" id="CHEBI:15378"/>
        <dbReference type="ChEBI" id="CHEBI:30616"/>
        <dbReference type="ChEBI" id="CHEBI:33019"/>
        <dbReference type="ChEBI" id="CHEBI:57926"/>
        <dbReference type="ChEBI" id="CHEBI:78442"/>
        <dbReference type="ChEBI" id="CHEBI:78534"/>
        <dbReference type="ChEBI" id="CHEBI:456215"/>
        <dbReference type="EC" id="6.1.1.3"/>
    </reaction>
</comment>
<dbReference type="SMART" id="SM00863">
    <property type="entry name" value="tRNA_SAD"/>
    <property type="match status" value="1"/>
</dbReference>
<accession>A0A1E4SB68</accession>
<evidence type="ECO:0000313" key="17">
    <source>
        <dbReference type="Proteomes" id="UP000094285"/>
    </source>
</evidence>
<dbReference type="InterPro" id="IPR012675">
    <property type="entry name" value="Beta-grasp_dom_sf"/>
</dbReference>
<dbReference type="InterPro" id="IPR004095">
    <property type="entry name" value="TGS"/>
</dbReference>
<keyword evidence="7" id="KW-0067">ATP-binding</keyword>
<sequence>MAAVEAINEKVEALSVKDDKPQQKAQQNQPKSEGKSRKDKKAASQAKNPLYLDPQPAFLDHRIKMFDEFKALYDADIASRERKPITITLKDGSTKEATAYKTSPMDIATGIGKSFAERQVISKIDGQLWDLTRPFEGDANLEFLDFDHPEGKAVFWHSSAHILGEACECHYGCHLSHGPPTDDGFFYDMSINYGETAVSQADFANLEQVATKAIKEKQKFERLELSKENLLKMFHYNKYKVQFISDKIPDGTSTTVYRCGPLIDLCVGPHIPHSGRIKAFKVLKNSSSYFLGDATNDSLQRVYGISFPDKKLMTDHLKFLAEAAERDHRKIGKEQELFVFNELSPGSAFWLPHGTRIYNTLCEMLRTEYRRRGYDEVITPNMYNSKLWETSGHWGNYKENMFAFEVEKETFGLKPMNCPGHCLLFKSRERSYRELPWRVADFGVIHRNEFSGALSGLTRVRRFQQDDAHIFCTADQIETEIAGVFDFLQKVYGVFGFEFKMELSTRPEKYVGDLETWNNAEAKLESALNTFLGKGNWELNPADGAFYGPKIDIKISDALNRWFQCATIQLDFQLPNRFELEYKAETNDKGNAVGRPVMIHRAILGSVERMTAILTEHFKGKWPFWLSPRQILIVPVGPKYYDYAQKLQKKLNDDHFFYADVDVSGNTLPKKVRTGQLYKYNFIFIVGAEEEESNSVNVRNRDIPEDQGKNAMVKFDDVVEQLVKLRDEKRRDNKLV</sequence>
<organism evidence="16 17">
    <name type="scientific">Suhomyces tanzawaensis NRRL Y-17324</name>
    <dbReference type="NCBI Taxonomy" id="984487"/>
    <lineage>
        <taxon>Eukaryota</taxon>
        <taxon>Fungi</taxon>
        <taxon>Dikarya</taxon>
        <taxon>Ascomycota</taxon>
        <taxon>Saccharomycotina</taxon>
        <taxon>Pichiomycetes</taxon>
        <taxon>Debaryomycetaceae</taxon>
        <taxon>Suhomyces</taxon>
    </lineage>
</organism>
<name>A0A1E4SB68_9ASCO</name>
<evidence type="ECO:0000256" key="7">
    <source>
        <dbReference type="ARBA" id="ARBA00022840"/>
    </source>
</evidence>
<keyword evidence="5" id="KW-0436">Ligase</keyword>
<dbReference type="GO" id="GO:0005739">
    <property type="term" value="C:mitochondrion"/>
    <property type="evidence" value="ECO:0007669"/>
    <property type="project" value="TreeGrafter"/>
</dbReference>
<evidence type="ECO:0000256" key="11">
    <source>
        <dbReference type="ARBA" id="ARBA00049515"/>
    </source>
</evidence>
<keyword evidence="8" id="KW-0648">Protein biosynthesis</keyword>
<dbReference type="GO" id="GO:0004829">
    <property type="term" value="F:threonine-tRNA ligase activity"/>
    <property type="evidence" value="ECO:0007669"/>
    <property type="project" value="UniProtKB-EC"/>
</dbReference>
<dbReference type="HAMAP" id="MF_00184">
    <property type="entry name" value="Thr_tRNA_synth"/>
    <property type="match status" value="1"/>
</dbReference>
<dbReference type="CDD" id="cd00860">
    <property type="entry name" value="ThrRS_anticodon"/>
    <property type="match status" value="1"/>
</dbReference>
<evidence type="ECO:0000259" key="14">
    <source>
        <dbReference type="PROSITE" id="PS50862"/>
    </source>
</evidence>
<dbReference type="CDD" id="cd00771">
    <property type="entry name" value="ThrRS_core"/>
    <property type="match status" value="1"/>
</dbReference>
<dbReference type="InterPro" id="IPR047246">
    <property type="entry name" value="ThrRS_anticodon"/>
</dbReference>
<dbReference type="Gene3D" id="3.30.980.10">
    <property type="entry name" value="Threonyl-trna Synthetase, Chain A, domain 2"/>
    <property type="match status" value="1"/>
</dbReference>
<dbReference type="FunFam" id="3.30.930.10:FF:000009">
    <property type="entry name" value="Threonine--tRNA ligase 2, cytoplasmic"/>
    <property type="match status" value="1"/>
</dbReference>
<dbReference type="Pfam" id="PF02824">
    <property type="entry name" value="TGS"/>
    <property type="match status" value="1"/>
</dbReference>
<evidence type="ECO:0000256" key="13">
    <source>
        <dbReference type="SAM" id="MobiDB-lite"/>
    </source>
</evidence>
<dbReference type="InterPro" id="IPR018163">
    <property type="entry name" value="Thr/Ala-tRNA-synth_IIc_edit"/>
</dbReference>
<evidence type="ECO:0000256" key="10">
    <source>
        <dbReference type="ARBA" id="ARBA00031900"/>
    </source>
</evidence>
<dbReference type="EC" id="6.1.1.3" evidence="3"/>
<dbReference type="InterPro" id="IPR012676">
    <property type="entry name" value="TGS-like"/>
</dbReference>